<gene>
    <name evidence="4" type="primary">otsB</name>
    <name evidence="4" type="ORF">H9640_04520</name>
</gene>
<organism evidence="4 5">
    <name type="scientific">Oerskovia gallyi</name>
    <dbReference type="NCBI Taxonomy" id="2762226"/>
    <lineage>
        <taxon>Bacteria</taxon>
        <taxon>Bacillati</taxon>
        <taxon>Actinomycetota</taxon>
        <taxon>Actinomycetes</taxon>
        <taxon>Micrococcales</taxon>
        <taxon>Cellulomonadaceae</taxon>
        <taxon>Oerskovia</taxon>
    </lineage>
</organism>
<dbReference type="GO" id="GO:0004805">
    <property type="term" value="F:trehalose-phosphatase activity"/>
    <property type="evidence" value="ECO:0007669"/>
    <property type="project" value="UniProtKB-EC"/>
</dbReference>
<dbReference type="InterPro" id="IPR044651">
    <property type="entry name" value="OTSB-like"/>
</dbReference>
<evidence type="ECO:0000313" key="4">
    <source>
        <dbReference type="EMBL" id="MBD7997813.1"/>
    </source>
</evidence>
<keyword evidence="3" id="KW-0460">Magnesium</keyword>
<evidence type="ECO:0000256" key="2">
    <source>
        <dbReference type="ARBA" id="ARBA00024179"/>
    </source>
</evidence>
<dbReference type="Gene3D" id="3.40.50.1000">
    <property type="entry name" value="HAD superfamily/HAD-like"/>
    <property type="match status" value="1"/>
</dbReference>
<keyword evidence="1 3" id="KW-0378">Hydrolase</keyword>
<dbReference type="NCBIfam" id="TIGR00685">
    <property type="entry name" value="T6PP"/>
    <property type="match status" value="1"/>
</dbReference>
<dbReference type="PANTHER" id="PTHR43768">
    <property type="entry name" value="TREHALOSE 6-PHOSPHATE PHOSPHATASE"/>
    <property type="match status" value="1"/>
</dbReference>
<dbReference type="RefSeq" id="WP_191789542.1">
    <property type="nucleotide sequence ID" value="NZ_JACSQE010000003.1"/>
</dbReference>
<reference evidence="4 5" key="1">
    <citation type="submission" date="2020-08" db="EMBL/GenBank/DDBJ databases">
        <title>A Genomic Blueprint of the Chicken Gut Microbiome.</title>
        <authorList>
            <person name="Gilroy R."/>
            <person name="Ravi A."/>
            <person name="Getino M."/>
            <person name="Pursley I."/>
            <person name="Horton D.L."/>
            <person name="Alikhan N.-F."/>
            <person name="Baker D."/>
            <person name="Gharbi K."/>
            <person name="Hall N."/>
            <person name="Watson M."/>
            <person name="Adriaenssens E.M."/>
            <person name="Foster-Nyarko E."/>
            <person name="Jarju S."/>
            <person name="Secka A."/>
            <person name="Antonio M."/>
            <person name="Oren A."/>
            <person name="Chaudhuri R."/>
            <person name="La Ragione R.M."/>
            <person name="Hildebrand F."/>
            <person name="Pallen M.J."/>
        </authorList>
    </citation>
    <scope>NUCLEOTIDE SEQUENCE [LARGE SCALE GENOMIC DNA]</scope>
    <source>
        <strain evidence="4 5">Sa2CUA8</strain>
    </source>
</reference>
<dbReference type="Gene3D" id="3.30.70.1020">
    <property type="entry name" value="Trehalose-6-phosphate phosphatase related protein, domain 2"/>
    <property type="match status" value="1"/>
</dbReference>
<dbReference type="InterPro" id="IPR003337">
    <property type="entry name" value="Trehalose_PPase"/>
</dbReference>
<accession>A0ABR8UZ30</accession>
<evidence type="ECO:0000256" key="3">
    <source>
        <dbReference type="RuleBase" id="RU361117"/>
    </source>
</evidence>
<comment type="caution">
    <text evidence="4">The sequence shown here is derived from an EMBL/GenBank/DDBJ whole genome shotgun (WGS) entry which is preliminary data.</text>
</comment>
<dbReference type="InterPro" id="IPR036412">
    <property type="entry name" value="HAD-like_sf"/>
</dbReference>
<comment type="catalytic activity">
    <reaction evidence="3">
        <text>alpha,alpha-trehalose 6-phosphate + H2O = alpha,alpha-trehalose + phosphate</text>
        <dbReference type="Rhea" id="RHEA:23420"/>
        <dbReference type="ChEBI" id="CHEBI:15377"/>
        <dbReference type="ChEBI" id="CHEBI:16551"/>
        <dbReference type="ChEBI" id="CHEBI:43474"/>
        <dbReference type="ChEBI" id="CHEBI:58429"/>
        <dbReference type="EC" id="3.1.3.12"/>
    </reaction>
</comment>
<dbReference type="PANTHER" id="PTHR43768:SF3">
    <property type="entry name" value="TREHALOSE 6-PHOSPHATE PHOSPHATASE"/>
    <property type="match status" value="1"/>
</dbReference>
<comment type="pathway">
    <text evidence="3">Glycan biosynthesis; trehalose biosynthesis.</text>
</comment>
<keyword evidence="5" id="KW-1185">Reference proteome</keyword>
<proteinExistence type="inferred from homology"/>
<evidence type="ECO:0000256" key="1">
    <source>
        <dbReference type="ARBA" id="ARBA00022801"/>
    </source>
</evidence>
<keyword evidence="3" id="KW-0479">Metal-binding</keyword>
<dbReference type="EMBL" id="JACSQE010000003">
    <property type="protein sequence ID" value="MBD7997813.1"/>
    <property type="molecule type" value="Genomic_DNA"/>
</dbReference>
<dbReference type="Pfam" id="PF02358">
    <property type="entry name" value="Trehalose_PPase"/>
    <property type="match status" value="1"/>
</dbReference>
<comment type="similarity">
    <text evidence="3">Belongs to the trehalose phosphatase family.</text>
</comment>
<name>A0ABR8UZ30_9CELL</name>
<evidence type="ECO:0000313" key="5">
    <source>
        <dbReference type="Proteomes" id="UP000633601"/>
    </source>
</evidence>
<dbReference type="InterPro" id="IPR023214">
    <property type="entry name" value="HAD_sf"/>
</dbReference>
<dbReference type="EC" id="3.1.3.12" evidence="3"/>
<sequence length="298" mass="29926">MTPSGTEHTTTGGAADLTAALAAFASAAGTARTGARPGPVLVASDFDGVLAPLGDDPLASRPTPGSALALARLAACGPDRVRVALVSGRRIEDLAHLASPPPGALLVGSHGAETGEVLAPLRDGADDERRVRADGSAARVRLIPVTLDDAQSELLAHVTAGLEEIASPVEGAWVEHKPSAAVLHTRLSPADAAQAATAAAVELGERLGAHVMAGKNVVEIAVTSTSKGIALDALRERLGSPAVLYLGDDVTDERAFAVLGPADVGVKVGEGETLAAYRVADPAEAAAVLTTLADLLDV</sequence>
<dbReference type="SUPFAM" id="SSF56784">
    <property type="entry name" value="HAD-like"/>
    <property type="match status" value="1"/>
</dbReference>
<comment type="cofactor">
    <cofactor evidence="3">
        <name>Mg(2+)</name>
        <dbReference type="ChEBI" id="CHEBI:18420"/>
    </cofactor>
</comment>
<protein>
    <recommendedName>
        <fullName evidence="3">Trehalose 6-phosphate phosphatase</fullName>
        <ecNumber evidence="3">3.1.3.12</ecNumber>
    </recommendedName>
</protein>
<comment type="function">
    <text evidence="2 3">Removes the phosphate from trehalose 6-phosphate to produce free trehalose.</text>
</comment>
<dbReference type="Proteomes" id="UP000633601">
    <property type="component" value="Unassembled WGS sequence"/>
</dbReference>